<evidence type="ECO:0000256" key="1">
    <source>
        <dbReference type="SAM" id="MobiDB-lite"/>
    </source>
</evidence>
<name>A0A5B7JQM8_PORTR</name>
<dbReference type="AlphaFoldDB" id="A0A5B7JQM8"/>
<reference evidence="2 3" key="1">
    <citation type="submission" date="2019-05" db="EMBL/GenBank/DDBJ databases">
        <title>Another draft genome of Portunus trituberculatus and its Hox gene families provides insights of decapod evolution.</title>
        <authorList>
            <person name="Jeong J.-H."/>
            <person name="Song I."/>
            <person name="Kim S."/>
            <person name="Choi T."/>
            <person name="Kim D."/>
            <person name="Ryu S."/>
            <person name="Kim W."/>
        </authorList>
    </citation>
    <scope>NUCLEOTIDE SEQUENCE [LARGE SCALE GENOMIC DNA]</scope>
    <source>
        <tissue evidence="2">Muscle</tissue>
    </source>
</reference>
<feature type="region of interest" description="Disordered" evidence="1">
    <location>
        <begin position="21"/>
        <end position="59"/>
    </location>
</feature>
<dbReference type="Proteomes" id="UP000324222">
    <property type="component" value="Unassembled WGS sequence"/>
</dbReference>
<comment type="caution">
    <text evidence="2">The sequence shown here is derived from an EMBL/GenBank/DDBJ whole genome shotgun (WGS) entry which is preliminary data.</text>
</comment>
<sequence>MSSAASSDVCHVTAKHGRHEEAVMGLGMRRDEAEQDDRFSGVEMPCHSTSSLGFTAPEGSDSLIRHTEEFFSEMWIESLNGKQVTESSFP</sequence>
<evidence type="ECO:0000313" key="2">
    <source>
        <dbReference type="EMBL" id="MPC98382.1"/>
    </source>
</evidence>
<keyword evidence="3" id="KW-1185">Reference proteome</keyword>
<organism evidence="2 3">
    <name type="scientific">Portunus trituberculatus</name>
    <name type="common">Swimming crab</name>
    <name type="synonym">Neptunus trituberculatus</name>
    <dbReference type="NCBI Taxonomy" id="210409"/>
    <lineage>
        <taxon>Eukaryota</taxon>
        <taxon>Metazoa</taxon>
        <taxon>Ecdysozoa</taxon>
        <taxon>Arthropoda</taxon>
        <taxon>Crustacea</taxon>
        <taxon>Multicrustacea</taxon>
        <taxon>Malacostraca</taxon>
        <taxon>Eumalacostraca</taxon>
        <taxon>Eucarida</taxon>
        <taxon>Decapoda</taxon>
        <taxon>Pleocyemata</taxon>
        <taxon>Brachyura</taxon>
        <taxon>Eubrachyura</taxon>
        <taxon>Portunoidea</taxon>
        <taxon>Portunidae</taxon>
        <taxon>Portuninae</taxon>
        <taxon>Portunus</taxon>
    </lineage>
</organism>
<evidence type="ECO:0000313" key="3">
    <source>
        <dbReference type="Proteomes" id="UP000324222"/>
    </source>
</evidence>
<dbReference type="EMBL" id="VSRR010113824">
    <property type="protein sequence ID" value="MPC98382.1"/>
    <property type="molecule type" value="Genomic_DNA"/>
</dbReference>
<gene>
    <name evidence="2" type="ORF">E2C01_093752</name>
</gene>
<protein>
    <submittedName>
        <fullName evidence="2">Uncharacterized protein</fullName>
    </submittedName>
</protein>
<accession>A0A5B7JQM8</accession>
<feature type="compositionally biased region" description="Basic and acidic residues" evidence="1">
    <location>
        <begin position="21"/>
        <end position="40"/>
    </location>
</feature>
<proteinExistence type="predicted"/>